<evidence type="ECO:0000313" key="2">
    <source>
        <dbReference type="Proteomes" id="UP000600101"/>
    </source>
</evidence>
<dbReference type="AlphaFoldDB" id="A0A9X0R4U0"/>
<organism evidence="1 2">
    <name type="scientific">Siccirubricoccus deserti</name>
    <dbReference type="NCBI Taxonomy" id="2013562"/>
    <lineage>
        <taxon>Bacteria</taxon>
        <taxon>Pseudomonadati</taxon>
        <taxon>Pseudomonadota</taxon>
        <taxon>Alphaproteobacteria</taxon>
        <taxon>Acetobacterales</taxon>
        <taxon>Roseomonadaceae</taxon>
        <taxon>Siccirubricoccus</taxon>
    </lineage>
</organism>
<dbReference type="EMBL" id="JACOMF010000090">
    <property type="protein sequence ID" value="MBC4018893.1"/>
    <property type="molecule type" value="Genomic_DNA"/>
</dbReference>
<reference evidence="1" key="1">
    <citation type="submission" date="2020-08" db="EMBL/GenBank/DDBJ databases">
        <authorList>
            <person name="Hu Y."/>
            <person name="Nguyen S.V."/>
            <person name="Li F."/>
            <person name="Fanning S."/>
        </authorList>
    </citation>
    <scope>NUCLEOTIDE SEQUENCE</scope>
    <source>
        <strain evidence="1">SYSU D8009</strain>
    </source>
</reference>
<name>A0A9X0R4U0_9PROT</name>
<comment type="caution">
    <text evidence="1">The sequence shown here is derived from an EMBL/GenBank/DDBJ whole genome shotgun (WGS) entry which is preliminary data.</text>
</comment>
<dbReference type="RefSeq" id="WP_186773631.1">
    <property type="nucleotide sequence ID" value="NZ_JACOMF010000090.1"/>
</dbReference>
<proteinExistence type="predicted"/>
<protein>
    <submittedName>
        <fullName evidence="1">Uncharacterized protein</fullName>
    </submittedName>
</protein>
<keyword evidence="2" id="KW-1185">Reference proteome</keyword>
<evidence type="ECO:0000313" key="1">
    <source>
        <dbReference type="EMBL" id="MBC4018893.1"/>
    </source>
</evidence>
<sequence>MPISDTQRQIQVAAAQQEARLAVPPASLPAGARNVVIRSMLKNSLIAKGAAPDEPTDFTWRHDDAGAAIALQITDVGWPPSLAGLRMRSRRLRRSRTLPEPPWRPR</sequence>
<dbReference type="Proteomes" id="UP000600101">
    <property type="component" value="Unassembled WGS sequence"/>
</dbReference>
<gene>
    <name evidence="1" type="ORF">H7965_26945</name>
</gene>
<accession>A0A9X0R4U0</accession>